<organism evidence="2 3">
    <name type="scientific">Letharia columbiana</name>
    <dbReference type="NCBI Taxonomy" id="112416"/>
    <lineage>
        <taxon>Eukaryota</taxon>
        <taxon>Fungi</taxon>
        <taxon>Dikarya</taxon>
        <taxon>Ascomycota</taxon>
        <taxon>Pezizomycotina</taxon>
        <taxon>Lecanoromycetes</taxon>
        <taxon>OSLEUM clade</taxon>
        <taxon>Lecanoromycetidae</taxon>
        <taxon>Lecanorales</taxon>
        <taxon>Lecanorineae</taxon>
        <taxon>Parmeliaceae</taxon>
        <taxon>Letharia</taxon>
    </lineage>
</organism>
<dbReference type="RefSeq" id="XP_037158174.1">
    <property type="nucleotide sequence ID" value="XM_037314932.1"/>
</dbReference>
<proteinExistence type="predicted"/>
<evidence type="ECO:0000313" key="3">
    <source>
        <dbReference type="Proteomes" id="UP000578531"/>
    </source>
</evidence>
<comment type="caution">
    <text evidence="2">The sequence shown here is derived from an EMBL/GenBank/DDBJ whole genome shotgun (WGS) entry which is preliminary data.</text>
</comment>
<keyword evidence="1" id="KW-0732">Signal</keyword>
<dbReference type="AlphaFoldDB" id="A0A8H6CI12"/>
<dbReference type="GeneID" id="59294735"/>
<gene>
    <name evidence="2" type="ORF">HO173_013107</name>
</gene>
<evidence type="ECO:0000256" key="1">
    <source>
        <dbReference type="SAM" id="SignalP"/>
    </source>
</evidence>
<dbReference type="EMBL" id="JACCJC010000130">
    <property type="protein sequence ID" value="KAF6223862.1"/>
    <property type="molecule type" value="Genomic_DNA"/>
</dbReference>
<evidence type="ECO:0000313" key="2">
    <source>
        <dbReference type="EMBL" id="KAF6223862.1"/>
    </source>
</evidence>
<reference evidence="2 3" key="1">
    <citation type="journal article" date="2020" name="Genomics">
        <title>Complete, high-quality genomes from long-read metagenomic sequencing of two wolf lichen thalli reveals enigmatic genome architecture.</title>
        <authorList>
            <person name="McKenzie S.K."/>
            <person name="Walston R.F."/>
            <person name="Allen J.L."/>
        </authorList>
    </citation>
    <scope>NUCLEOTIDE SEQUENCE [LARGE SCALE GENOMIC DNA]</scope>
    <source>
        <strain evidence="2">WasteWater2</strain>
    </source>
</reference>
<feature type="signal peptide" evidence="1">
    <location>
        <begin position="1"/>
        <end position="27"/>
    </location>
</feature>
<protein>
    <submittedName>
        <fullName evidence="2">Uncharacterized protein</fullName>
    </submittedName>
</protein>
<accession>A0A8H6CI12</accession>
<feature type="chain" id="PRO_5034064613" evidence="1">
    <location>
        <begin position="28"/>
        <end position="125"/>
    </location>
</feature>
<sequence length="125" mass="13702">MALAHLPKVALVGACVAFGLVLDTTLPETIFPETLTNGSSMRQLNLTSRLDDMEFICNGGVFGRGLALNSCGDPNRQMSFYSQTPRTWGLRGTGAFDFDLPLRFISGIALNWWTDGRSLTDIFHS</sequence>
<keyword evidence="3" id="KW-1185">Reference proteome</keyword>
<name>A0A8H6CI12_9LECA</name>
<dbReference type="Proteomes" id="UP000578531">
    <property type="component" value="Unassembled WGS sequence"/>
</dbReference>